<evidence type="ECO:0000313" key="5">
    <source>
        <dbReference type="Proteomes" id="UP000029093"/>
    </source>
</evidence>
<feature type="transmembrane region" description="Helical" evidence="3">
    <location>
        <begin position="50"/>
        <end position="73"/>
    </location>
</feature>
<dbReference type="InterPro" id="IPR007060">
    <property type="entry name" value="FtsL/DivIC"/>
</dbReference>
<proteinExistence type="predicted"/>
<dbReference type="Proteomes" id="UP000029093">
    <property type="component" value="Unassembled WGS sequence"/>
</dbReference>
<feature type="compositionally biased region" description="Polar residues" evidence="2">
    <location>
        <begin position="135"/>
        <end position="153"/>
    </location>
</feature>
<protein>
    <submittedName>
        <fullName evidence="4">Septum formation initiator</fullName>
    </submittedName>
</protein>
<evidence type="ECO:0000313" key="4">
    <source>
        <dbReference type="EMBL" id="KFI48278.1"/>
    </source>
</evidence>
<dbReference type="EMBL" id="JGYQ01000007">
    <property type="protein sequence ID" value="KFI48278.1"/>
    <property type="molecule type" value="Genomic_DNA"/>
</dbReference>
<feature type="region of interest" description="Disordered" evidence="2">
    <location>
        <begin position="169"/>
        <end position="212"/>
    </location>
</feature>
<keyword evidence="3" id="KW-1133">Transmembrane helix</keyword>
<comment type="caution">
    <text evidence="4">The sequence shown here is derived from an EMBL/GenBank/DDBJ whole genome shotgun (WGS) entry which is preliminary data.</text>
</comment>
<organism evidence="4 5">
    <name type="scientific">Bifidobacterium boum</name>
    <dbReference type="NCBI Taxonomy" id="78343"/>
    <lineage>
        <taxon>Bacteria</taxon>
        <taxon>Bacillati</taxon>
        <taxon>Actinomycetota</taxon>
        <taxon>Actinomycetes</taxon>
        <taxon>Bifidobacteriales</taxon>
        <taxon>Bifidobacteriaceae</taxon>
        <taxon>Bifidobacterium</taxon>
    </lineage>
</organism>
<keyword evidence="5" id="KW-1185">Reference proteome</keyword>
<keyword evidence="1" id="KW-0175">Coiled coil</keyword>
<evidence type="ECO:0000256" key="1">
    <source>
        <dbReference type="SAM" id="Coils"/>
    </source>
</evidence>
<feature type="coiled-coil region" evidence="1">
    <location>
        <begin position="78"/>
        <end position="105"/>
    </location>
</feature>
<evidence type="ECO:0000256" key="3">
    <source>
        <dbReference type="SAM" id="Phobius"/>
    </source>
</evidence>
<gene>
    <name evidence="4" type="ORF">BBOU_0408</name>
</gene>
<evidence type="ECO:0000256" key="2">
    <source>
        <dbReference type="SAM" id="MobiDB-lite"/>
    </source>
</evidence>
<feature type="compositionally biased region" description="Low complexity" evidence="2">
    <location>
        <begin position="177"/>
        <end position="212"/>
    </location>
</feature>
<accession>A0A086ZP28</accession>
<dbReference type="Pfam" id="PF04977">
    <property type="entry name" value="DivIC"/>
    <property type="match status" value="1"/>
</dbReference>
<sequence length="212" mass="22794">MCRASRNTRRVRKSNAAGIFILMATSSRKPARQRAQQQSKNRTNRGPVSFFFAVIIVVIGLMQLVSTFHDYAMNLSELNALKKQEAALEAQKRDLENDIARWDDKAYVTAQARERLGFVFPGEVSVHVEHPEAVTGSTTANSKNGTTTSNEQSSLPWYKELAYAFEQADAPKKSAAGSTPMGESSGTGSESGSSPSAGVTASPSASSSSKAQ</sequence>
<reference evidence="4 5" key="1">
    <citation type="submission" date="2014-03" db="EMBL/GenBank/DDBJ databases">
        <title>Genomics of Bifidobacteria.</title>
        <authorList>
            <person name="Ventura M."/>
            <person name="Milani C."/>
            <person name="Lugli G.A."/>
        </authorList>
    </citation>
    <scope>NUCLEOTIDE SEQUENCE [LARGE SCALE GENOMIC DNA]</scope>
    <source>
        <strain evidence="4 5">LMG 10736</strain>
    </source>
</reference>
<keyword evidence="3" id="KW-0812">Transmembrane</keyword>
<keyword evidence="3" id="KW-0472">Membrane</keyword>
<dbReference type="AlphaFoldDB" id="A0A086ZP28"/>
<feature type="region of interest" description="Disordered" evidence="2">
    <location>
        <begin position="133"/>
        <end position="153"/>
    </location>
</feature>
<name>A0A086ZP28_9BIFI</name>